<comment type="caution">
    <text evidence="2">The sequence shown here is derived from an EMBL/GenBank/DDBJ whole genome shotgun (WGS) entry which is preliminary data.</text>
</comment>
<evidence type="ECO:0000313" key="2">
    <source>
        <dbReference type="EMBL" id="CAH9139606.1"/>
    </source>
</evidence>
<keyword evidence="3" id="KW-1185">Reference proteome</keyword>
<proteinExistence type="predicted"/>
<sequence length="127" mass="14575">MNNRQREEEASVLLDRPPPEPPPWSAGESRVWKHHFNFTVCLRYIFHYQAVYFSVGYFYYYKTLALGLSEVWSTSIVYSSGLPINGSTSYIACLKVINSKSGSRVDGCLWFLTYFIPFLNANALISI</sequence>
<dbReference type="AlphaFoldDB" id="A0AAV0FVH8"/>
<evidence type="ECO:0000313" key="3">
    <source>
        <dbReference type="Proteomes" id="UP001152523"/>
    </source>
</evidence>
<dbReference type="Proteomes" id="UP001152523">
    <property type="component" value="Unassembled WGS sequence"/>
</dbReference>
<dbReference type="EMBL" id="CAMAPF010001017">
    <property type="protein sequence ID" value="CAH9139606.1"/>
    <property type="molecule type" value="Genomic_DNA"/>
</dbReference>
<organism evidence="2 3">
    <name type="scientific">Cuscuta epithymum</name>
    <dbReference type="NCBI Taxonomy" id="186058"/>
    <lineage>
        <taxon>Eukaryota</taxon>
        <taxon>Viridiplantae</taxon>
        <taxon>Streptophyta</taxon>
        <taxon>Embryophyta</taxon>
        <taxon>Tracheophyta</taxon>
        <taxon>Spermatophyta</taxon>
        <taxon>Magnoliopsida</taxon>
        <taxon>eudicotyledons</taxon>
        <taxon>Gunneridae</taxon>
        <taxon>Pentapetalae</taxon>
        <taxon>asterids</taxon>
        <taxon>lamiids</taxon>
        <taxon>Solanales</taxon>
        <taxon>Convolvulaceae</taxon>
        <taxon>Cuscuteae</taxon>
        <taxon>Cuscuta</taxon>
        <taxon>Cuscuta subgen. Cuscuta</taxon>
    </lineage>
</organism>
<feature type="region of interest" description="Disordered" evidence="1">
    <location>
        <begin position="1"/>
        <end position="26"/>
    </location>
</feature>
<evidence type="ECO:0000256" key="1">
    <source>
        <dbReference type="SAM" id="MobiDB-lite"/>
    </source>
</evidence>
<gene>
    <name evidence="2" type="ORF">CEPIT_LOCUS37711</name>
</gene>
<reference evidence="2" key="1">
    <citation type="submission" date="2022-07" db="EMBL/GenBank/DDBJ databases">
        <authorList>
            <person name="Macas J."/>
            <person name="Novak P."/>
            <person name="Neumann P."/>
        </authorList>
    </citation>
    <scope>NUCLEOTIDE SEQUENCE</scope>
</reference>
<protein>
    <submittedName>
        <fullName evidence="2">Uncharacterized protein</fullName>
    </submittedName>
</protein>
<accession>A0AAV0FVH8</accession>
<name>A0AAV0FVH8_9ASTE</name>